<dbReference type="AlphaFoldDB" id="A0A2A3YHD4"/>
<dbReference type="OrthoDB" id="5084290at2"/>
<dbReference type="Pfam" id="PF01476">
    <property type="entry name" value="LysM"/>
    <property type="match status" value="1"/>
</dbReference>
<keyword evidence="1" id="KW-1133">Transmembrane helix</keyword>
<comment type="caution">
    <text evidence="3">The sequence shown here is derived from an EMBL/GenBank/DDBJ whole genome shotgun (WGS) entry which is preliminary data.</text>
</comment>
<dbReference type="GeneID" id="95326739"/>
<feature type="transmembrane region" description="Helical" evidence="1">
    <location>
        <begin position="37"/>
        <end position="58"/>
    </location>
</feature>
<name>A0A2A3YHD4_9MICO</name>
<keyword evidence="4" id="KW-1185">Reference proteome</keyword>
<reference evidence="3 4" key="1">
    <citation type="journal article" date="2017" name="Elife">
        <title>Extensive horizontal gene transfer in cheese-associated bacteria.</title>
        <authorList>
            <person name="Bonham K.S."/>
            <person name="Wolfe B.E."/>
            <person name="Dutton R.J."/>
        </authorList>
    </citation>
    <scope>NUCLEOTIDE SEQUENCE [LARGE SCALE GENOMIC DNA]</scope>
    <source>
        <strain evidence="3 4">341_9</strain>
    </source>
</reference>
<gene>
    <name evidence="3" type="ORF">CIK66_12265</name>
</gene>
<dbReference type="EMBL" id="NRGR01000020">
    <property type="protein sequence ID" value="PCC38704.1"/>
    <property type="molecule type" value="Genomic_DNA"/>
</dbReference>
<dbReference type="Proteomes" id="UP000218598">
    <property type="component" value="Unassembled WGS sequence"/>
</dbReference>
<feature type="domain" description="LysM" evidence="2">
    <location>
        <begin position="76"/>
        <end position="124"/>
    </location>
</feature>
<organism evidence="3 4">
    <name type="scientific">Brachybacterium alimentarium</name>
    <dbReference type="NCBI Taxonomy" id="47845"/>
    <lineage>
        <taxon>Bacteria</taxon>
        <taxon>Bacillati</taxon>
        <taxon>Actinomycetota</taxon>
        <taxon>Actinomycetes</taxon>
        <taxon>Micrococcales</taxon>
        <taxon>Dermabacteraceae</taxon>
        <taxon>Brachybacterium</taxon>
    </lineage>
</organism>
<evidence type="ECO:0000256" key="1">
    <source>
        <dbReference type="SAM" id="Phobius"/>
    </source>
</evidence>
<evidence type="ECO:0000313" key="4">
    <source>
        <dbReference type="Proteomes" id="UP000218598"/>
    </source>
</evidence>
<evidence type="ECO:0000259" key="2">
    <source>
        <dbReference type="Pfam" id="PF01476"/>
    </source>
</evidence>
<dbReference type="InterPro" id="IPR018392">
    <property type="entry name" value="LysM"/>
</dbReference>
<dbReference type="RefSeq" id="WP_096164083.1">
    <property type="nucleotide sequence ID" value="NZ_BAAAIQ010000005.1"/>
</dbReference>
<dbReference type="InterPro" id="IPR036779">
    <property type="entry name" value="LysM_dom_sf"/>
</dbReference>
<accession>A0A2A3YHD4</accession>
<sequence length="131" mass="13967">MHTETATVLPFSQHRDERAAQSDRAGVRLKATRRGRVVLTALAFLLGLLVAAALLLMFEVPSALAGGGAEEPVTLTVEAGDTLWGYADEFAPDGMSEQEFVSEVRSLNHLTTPRVTAGQLIELPALEGASH</sequence>
<protein>
    <submittedName>
        <fullName evidence="3">Peptidoglycan-binding protein LysM</fullName>
    </submittedName>
</protein>
<dbReference type="Gene3D" id="3.10.350.10">
    <property type="entry name" value="LysM domain"/>
    <property type="match status" value="1"/>
</dbReference>
<proteinExistence type="predicted"/>
<keyword evidence="1" id="KW-0812">Transmembrane</keyword>
<dbReference type="CDD" id="cd00118">
    <property type="entry name" value="LysM"/>
    <property type="match status" value="1"/>
</dbReference>
<evidence type="ECO:0000313" key="3">
    <source>
        <dbReference type="EMBL" id="PCC38704.1"/>
    </source>
</evidence>
<keyword evidence="1" id="KW-0472">Membrane</keyword>